<proteinExistence type="predicted"/>
<dbReference type="Gene3D" id="3.20.20.70">
    <property type="entry name" value="Aldolase class I"/>
    <property type="match status" value="1"/>
</dbReference>
<organism evidence="2">
    <name type="scientific">freshwater metagenome</name>
    <dbReference type="NCBI Taxonomy" id="449393"/>
    <lineage>
        <taxon>unclassified sequences</taxon>
        <taxon>metagenomes</taxon>
        <taxon>ecological metagenomes</taxon>
    </lineage>
</organism>
<sequence>MSLNFETLRETRATNPEAIAAAYKNRQRREITQGDGRLLIVAADHTARGALGVRDDNQAMADRYELLNHLAIALSNPGVDGVLGTPDILDDLALLGLLEGKIAVASMNRVGLKGARFEMDDRFASHNFKAIVRDGLDMAKTLTRINFDDENTAKTLEYTANAINDAVDAKTPILVEPFISKWVEGKIVNDLSTEATVLSVTIASGLGASSRYTWLKLPVVENMEQVMAATTLPTLLLGGDPVGDPADTYKLWESALKLPGVRGLMVGRSLLYPQDGDVAGAIATAVALVHGK</sequence>
<evidence type="ECO:0000259" key="1">
    <source>
        <dbReference type="Pfam" id="PF22649"/>
    </source>
</evidence>
<feature type="domain" description="Cgl0159-like" evidence="1">
    <location>
        <begin position="36"/>
        <end position="286"/>
    </location>
</feature>
<accession>A0A6J6C7S0</accession>
<gene>
    <name evidence="2" type="ORF">UFOPK1433_00834</name>
</gene>
<dbReference type="AlphaFoldDB" id="A0A6J6C7S0"/>
<dbReference type="Pfam" id="PF22649">
    <property type="entry name" value="Cgl0159"/>
    <property type="match status" value="1"/>
</dbReference>
<dbReference type="InterPro" id="IPR054574">
    <property type="entry name" value="Cgl0159_dom"/>
</dbReference>
<dbReference type="EMBL" id="CAEZSN010000091">
    <property type="protein sequence ID" value="CAB4546513.1"/>
    <property type="molecule type" value="Genomic_DNA"/>
</dbReference>
<name>A0A6J6C7S0_9ZZZZ</name>
<protein>
    <submittedName>
        <fullName evidence="2">Unannotated protein</fullName>
    </submittedName>
</protein>
<reference evidence="2" key="1">
    <citation type="submission" date="2020-05" db="EMBL/GenBank/DDBJ databases">
        <authorList>
            <person name="Chiriac C."/>
            <person name="Salcher M."/>
            <person name="Ghai R."/>
            <person name="Kavagutti S V."/>
        </authorList>
    </citation>
    <scope>NUCLEOTIDE SEQUENCE</scope>
</reference>
<dbReference type="InterPro" id="IPR013785">
    <property type="entry name" value="Aldolase_TIM"/>
</dbReference>
<dbReference type="SUPFAM" id="SSF51569">
    <property type="entry name" value="Aldolase"/>
    <property type="match status" value="1"/>
</dbReference>
<evidence type="ECO:0000313" key="2">
    <source>
        <dbReference type="EMBL" id="CAB4546513.1"/>
    </source>
</evidence>